<reference evidence="11 12" key="1">
    <citation type="submission" date="2018-06" db="EMBL/GenBank/DDBJ databases">
        <title>Genomic Encyclopedia of Archaeal and Bacterial Type Strains, Phase II (KMG-II): from individual species to whole genera.</title>
        <authorList>
            <person name="Goeker M."/>
        </authorList>
    </citation>
    <scope>NUCLEOTIDE SEQUENCE [LARGE SCALE GENOMIC DNA]</scope>
    <source>
        <strain evidence="11 12">DSM 24525</strain>
    </source>
</reference>
<evidence type="ECO:0000256" key="10">
    <source>
        <dbReference type="RuleBase" id="RU361207"/>
    </source>
</evidence>
<evidence type="ECO:0000313" key="12">
    <source>
        <dbReference type="Proteomes" id="UP000249688"/>
    </source>
</evidence>
<keyword evidence="12" id="KW-1185">Reference proteome</keyword>
<evidence type="ECO:0000256" key="7">
    <source>
        <dbReference type="ARBA" id="ARBA00023277"/>
    </source>
</evidence>
<dbReference type="RefSeq" id="WP_111396662.1">
    <property type="nucleotide sequence ID" value="NZ_QKYU01000002.1"/>
</dbReference>
<comment type="caution">
    <text evidence="11">The sequence shown here is derived from an EMBL/GenBank/DDBJ whole genome shotgun (WGS) entry which is preliminary data.</text>
</comment>
<dbReference type="Proteomes" id="UP000249688">
    <property type="component" value="Unassembled WGS sequence"/>
</dbReference>
<sequence length="706" mass="74816">MIDPDEALLRLASLHGIETAWQDALGRHRQVGLDTLRAMLRAIGSDPIDPVGALAFELHTAGGAALPPRLTGVAGHAVHIDVPSGRATQEMVGWRISTSDGAVTEGQAQPEPRGEAGCRLSIPLPSEAGEARLELSGPITAEAALTVAPPSCYLGPLADRRLWGLAAQVYGLRAPGDGGLGHFGALPPLMRAAAARGADMLAISPTHALFAADAAHNSPYSPSSRTQTNGWLADPGGLPEVASLAALVGELGLGDGLAELESSSLVNYGRAVPARLALLRGLFTRFSEQHLNGATALGDEFRAFRIAGGTTLEDHARFEALHAHQFAIDPSGWDWRRWPEALRDPRGAAVAAFAEARAMDVGFHAFLQWLSQRQLAAAQGAARAAGMAIGLVTDLAVGTHGGGSRAWSRSAALLSGVSIGAPPDVMNTIGQDWGLTTFAPSLLAKQGFAPFVEDLRAAMAHAGGVRLDHVMGLSRIWCIPQGEPPQHGAYLRFPLQDMLRLLAAESQRHRAVVVGEDLGTVQEGFRETLTEQAVMGIRVMFFERDSNGGFAPPDRYSTRVITMPTTHDLPTFAGWWKGDDIGLRAGLGLLPEGQTEASEWATREHERGALWHALCTHAGAEGEMPLTANAPLGAAVARFLGATPAALVVLPLEDAILQEEQVNLPGTTIQHPNWRRRLPRPAEEMLTETPAQEILGALQGLRRADA</sequence>
<protein>
    <recommendedName>
        <fullName evidence="4 10">4-alpha-glucanotransferase</fullName>
        <ecNumber evidence="3 10">2.4.1.25</ecNumber>
    </recommendedName>
    <alternativeName>
        <fullName evidence="8 10">Amylomaltase</fullName>
    </alternativeName>
    <alternativeName>
        <fullName evidence="9 10">Disproportionating enzyme</fullName>
    </alternativeName>
</protein>
<evidence type="ECO:0000256" key="8">
    <source>
        <dbReference type="ARBA" id="ARBA00031423"/>
    </source>
</evidence>
<dbReference type="EC" id="2.4.1.25" evidence="3 10"/>
<comment type="catalytic activity">
    <reaction evidence="1 10">
        <text>Transfers a segment of a (1-&gt;4)-alpha-D-glucan to a new position in an acceptor, which may be glucose or a (1-&gt;4)-alpha-D-glucan.</text>
        <dbReference type="EC" id="2.4.1.25"/>
    </reaction>
</comment>
<dbReference type="InterPro" id="IPR017853">
    <property type="entry name" value="GH"/>
</dbReference>
<dbReference type="Gene3D" id="3.20.20.80">
    <property type="entry name" value="Glycosidases"/>
    <property type="match status" value="1"/>
</dbReference>
<keyword evidence="5 10" id="KW-0328">Glycosyltransferase</keyword>
<proteinExistence type="inferred from homology"/>
<name>A0A2W7JE82_9PROT</name>
<dbReference type="AlphaFoldDB" id="A0A2W7JE82"/>
<dbReference type="InterPro" id="IPR003385">
    <property type="entry name" value="Glyco_hydro_77"/>
</dbReference>
<evidence type="ECO:0000256" key="9">
    <source>
        <dbReference type="ARBA" id="ARBA00031501"/>
    </source>
</evidence>
<evidence type="ECO:0000256" key="5">
    <source>
        <dbReference type="ARBA" id="ARBA00022676"/>
    </source>
</evidence>
<comment type="similarity">
    <text evidence="2 10">Belongs to the disproportionating enzyme family.</text>
</comment>
<organism evidence="11 12">
    <name type="scientific">Humitalea rosea</name>
    <dbReference type="NCBI Taxonomy" id="990373"/>
    <lineage>
        <taxon>Bacteria</taxon>
        <taxon>Pseudomonadati</taxon>
        <taxon>Pseudomonadota</taxon>
        <taxon>Alphaproteobacteria</taxon>
        <taxon>Acetobacterales</taxon>
        <taxon>Roseomonadaceae</taxon>
        <taxon>Humitalea</taxon>
    </lineage>
</organism>
<dbReference type="SUPFAM" id="SSF51445">
    <property type="entry name" value="(Trans)glycosidases"/>
    <property type="match status" value="1"/>
</dbReference>
<dbReference type="PANTHER" id="PTHR32438">
    <property type="entry name" value="4-ALPHA-GLUCANOTRANSFERASE DPE1, CHLOROPLASTIC/AMYLOPLASTIC"/>
    <property type="match status" value="1"/>
</dbReference>
<dbReference type="EMBL" id="QKYU01000002">
    <property type="protein sequence ID" value="PZW50522.1"/>
    <property type="molecule type" value="Genomic_DNA"/>
</dbReference>
<dbReference type="GO" id="GO:0004134">
    <property type="term" value="F:4-alpha-glucanotransferase activity"/>
    <property type="evidence" value="ECO:0007669"/>
    <property type="project" value="UniProtKB-EC"/>
</dbReference>
<dbReference type="NCBIfam" id="TIGR00217">
    <property type="entry name" value="malQ"/>
    <property type="match status" value="1"/>
</dbReference>
<evidence type="ECO:0000256" key="1">
    <source>
        <dbReference type="ARBA" id="ARBA00000439"/>
    </source>
</evidence>
<keyword evidence="6 10" id="KW-0808">Transferase</keyword>
<dbReference type="OrthoDB" id="9761577at2"/>
<evidence type="ECO:0000256" key="4">
    <source>
        <dbReference type="ARBA" id="ARBA00020295"/>
    </source>
</evidence>
<evidence type="ECO:0000256" key="3">
    <source>
        <dbReference type="ARBA" id="ARBA00012560"/>
    </source>
</evidence>
<dbReference type="Pfam" id="PF02446">
    <property type="entry name" value="Glyco_hydro_77"/>
    <property type="match status" value="1"/>
</dbReference>
<evidence type="ECO:0000256" key="2">
    <source>
        <dbReference type="ARBA" id="ARBA00005684"/>
    </source>
</evidence>
<accession>A0A2W7JE82</accession>
<gene>
    <name evidence="11" type="ORF">C8P66_102210</name>
</gene>
<dbReference type="PANTHER" id="PTHR32438:SF5">
    <property type="entry name" value="4-ALPHA-GLUCANOTRANSFERASE DPE1, CHLOROPLASTIC_AMYLOPLASTIC"/>
    <property type="match status" value="1"/>
</dbReference>
<evidence type="ECO:0000313" key="11">
    <source>
        <dbReference type="EMBL" id="PZW50522.1"/>
    </source>
</evidence>
<keyword evidence="7 10" id="KW-0119">Carbohydrate metabolism</keyword>
<dbReference type="GO" id="GO:0005975">
    <property type="term" value="P:carbohydrate metabolic process"/>
    <property type="evidence" value="ECO:0007669"/>
    <property type="project" value="InterPro"/>
</dbReference>
<evidence type="ECO:0000256" key="6">
    <source>
        <dbReference type="ARBA" id="ARBA00022679"/>
    </source>
</evidence>